<dbReference type="InterPro" id="IPR052897">
    <property type="entry name" value="Sec-Metab_Biosynth_Hydrolase"/>
</dbReference>
<dbReference type="Proteomes" id="UP000038010">
    <property type="component" value="Unassembled WGS sequence"/>
</dbReference>
<name>A0A0N1H377_9EURO</name>
<keyword evidence="3" id="KW-1185">Reference proteome</keyword>
<dbReference type="RefSeq" id="XP_017994753.1">
    <property type="nucleotide sequence ID" value="XM_018138958.1"/>
</dbReference>
<dbReference type="InterPro" id="IPR029058">
    <property type="entry name" value="AB_hydrolase_fold"/>
</dbReference>
<comment type="caution">
    <text evidence="2">The sequence shown here is derived from an EMBL/GenBank/DDBJ whole genome shotgun (WGS) entry which is preliminary data.</text>
</comment>
<dbReference type="InterPro" id="IPR000073">
    <property type="entry name" value="AB_hydrolase_1"/>
</dbReference>
<proteinExistence type="predicted"/>
<dbReference type="OrthoDB" id="408373at2759"/>
<sequence>MSAPTTKPTVVLVPGFASVGSVVFEPTVIALKSLGWTDDNLITVNNPTVDPIATKADLSPHGLAADIRNLRGILTKLIEDESRDVLLVGHSYGGTPSMSASHDLWKHVRETQGKQGGVIQIGLIASSLTLPGHSVAVDRSQWQQANNMPPDDGSGVEMIDGLPILAPTGLEKYWMNDIEDEKYLTCLRPTALTGAFSTVADDIDPKQWRLNYLILTELDLAMPEGLQQHLIDGGRKAGAKIETAKLKSGHFAQISHPEEVAKWIAGLQ</sequence>
<organism evidence="2 3">
    <name type="scientific">Cyphellophora attinorum</name>
    <dbReference type="NCBI Taxonomy" id="1664694"/>
    <lineage>
        <taxon>Eukaryota</taxon>
        <taxon>Fungi</taxon>
        <taxon>Dikarya</taxon>
        <taxon>Ascomycota</taxon>
        <taxon>Pezizomycotina</taxon>
        <taxon>Eurotiomycetes</taxon>
        <taxon>Chaetothyriomycetidae</taxon>
        <taxon>Chaetothyriales</taxon>
        <taxon>Cyphellophoraceae</taxon>
        <taxon>Cyphellophora</taxon>
    </lineage>
</organism>
<protein>
    <recommendedName>
        <fullName evidence="1">AB hydrolase-1 domain-containing protein</fullName>
    </recommendedName>
</protein>
<evidence type="ECO:0000313" key="2">
    <source>
        <dbReference type="EMBL" id="KPI34790.1"/>
    </source>
</evidence>
<dbReference type="Pfam" id="PF12697">
    <property type="entry name" value="Abhydrolase_6"/>
    <property type="match status" value="1"/>
</dbReference>
<dbReference type="AlphaFoldDB" id="A0A0N1H377"/>
<dbReference type="EMBL" id="LFJN01000050">
    <property type="protein sequence ID" value="KPI34790.1"/>
    <property type="molecule type" value="Genomic_DNA"/>
</dbReference>
<dbReference type="SUPFAM" id="SSF53474">
    <property type="entry name" value="alpha/beta-Hydrolases"/>
    <property type="match status" value="1"/>
</dbReference>
<evidence type="ECO:0000259" key="1">
    <source>
        <dbReference type="Pfam" id="PF12697"/>
    </source>
</evidence>
<dbReference type="Gene3D" id="3.40.50.1820">
    <property type="entry name" value="alpha/beta hydrolase"/>
    <property type="match status" value="1"/>
</dbReference>
<dbReference type="VEuPathDB" id="FungiDB:AB675_10203"/>
<dbReference type="GeneID" id="28730838"/>
<gene>
    <name evidence="2" type="ORF">AB675_10203</name>
</gene>
<evidence type="ECO:0000313" key="3">
    <source>
        <dbReference type="Proteomes" id="UP000038010"/>
    </source>
</evidence>
<feature type="domain" description="AB hydrolase-1" evidence="1">
    <location>
        <begin position="10"/>
        <end position="262"/>
    </location>
</feature>
<reference evidence="2 3" key="1">
    <citation type="submission" date="2015-06" db="EMBL/GenBank/DDBJ databases">
        <title>Draft genome of the ant-associated black yeast Phialophora attae CBS 131958.</title>
        <authorList>
            <person name="Moreno L.F."/>
            <person name="Stielow B.J."/>
            <person name="de Hoog S."/>
            <person name="Vicente V.A."/>
            <person name="Weiss V.A."/>
            <person name="de Vries M."/>
            <person name="Cruz L.M."/>
            <person name="Souza E.M."/>
        </authorList>
    </citation>
    <scope>NUCLEOTIDE SEQUENCE [LARGE SCALE GENOMIC DNA]</scope>
    <source>
        <strain evidence="2 3">CBS 131958</strain>
    </source>
</reference>
<dbReference type="PANTHER" id="PTHR37017">
    <property type="entry name" value="AB HYDROLASE-1 DOMAIN-CONTAINING PROTEIN-RELATED"/>
    <property type="match status" value="1"/>
</dbReference>
<dbReference type="PANTHER" id="PTHR37017:SF11">
    <property type="entry name" value="ESTERASE_LIPASE_THIOESTERASE DOMAIN-CONTAINING PROTEIN"/>
    <property type="match status" value="1"/>
</dbReference>
<accession>A0A0N1H377</accession>